<keyword evidence="1" id="KW-0472">Membrane</keyword>
<proteinExistence type="predicted"/>
<dbReference type="RefSeq" id="WP_379862276.1">
    <property type="nucleotide sequence ID" value="NZ_JBHMFC010000103.1"/>
</dbReference>
<reference evidence="2 3" key="1">
    <citation type="submission" date="2024-09" db="EMBL/GenBank/DDBJ databases">
        <authorList>
            <person name="Sun Q."/>
            <person name="Mori K."/>
        </authorList>
    </citation>
    <scope>NUCLEOTIDE SEQUENCE [LARGE SCALE GENOMIC DNA]</scope>
    <source>
        <strain evidence="2 3">CECT 8622</strain>
    </source>
</reference>
<feature type="transmembrane region" description="Helical" evidence="1">
    <location>
        <begin position="61"/>
        <end position="84"/>
    </location>
</feature>
<gene>
    <name evidence="2" type="ORF">ACFFU9_14890</name>
</gene>
<feature type="transmembrane region" description="Helical" evidence="1">
    <location>
        <begin position="9"/>
        <end position="26"/>
    </location>
</feature>
<evidence type="ECO:0000256" key="1">
    <source>
        <dbReference type="SAM" id="Phobius"/>
    </source>
</evidence>
<dbReference type="Proteomes" id="UP001589585">
    <property type="component" value="Unassembled WGS sequence"/>
</dbReference>
<evidence type="ECO:0000313" key="2">
    <source>
        <dbReference type="EMBL" id="MFB9058030.1"/>
    </source>
</evidence>
<comment type="caution">
    <text evidence="2">The sequence shown here is derived from an EMBL/GenBank/DDBJ whole genome shotgun (WGS) entry which is preliminary data.</text>
</comment>
<keyword evidence="3" id="KW-1185">Reference proteome</keyword>
<evidence type="ECO:0000313" key="3">
    <source>
        <dbReference type="Proteomes" id="UP001589585"/>
    </source>
</evidence>
<keyword evidence="1" id="KW-0812">Transmembrane</keyword>
<feature type="transmembrane region" description="Helical" evidence="1">
    <location>
        <begin position="104"/>
        <end position="121"/>
    </location>
</feature>
<dbReference type="EMBL" id="JBHMFC010000103">
    <property type="protein sequence ID" value="MFB9058030.1"/>
    <property type="molecule type" value="Genomic_DNA"/>
</dbReference>
<dbReference type="Pfam" id="PF10990">
    <property type="entry name" value="DUF2809"/>
    <property type="match status" value="1"/>
</dbReference>
<name>A0ABV5FF33_9FLAO</name>
<organism evidence="2 3">
    <name type="scientific">Mariniflexile ostreae</name>
    <dbReference type="NCBI Taxonomy" id="1520892"/>
    <lineage>
        <taxon>Bacteria</taxon>
        <taxon>Pseudomonadati</taxon>
        <taxon>Bacteroidota</taxon>
        <taxon>Flavobacteriia</taxon>
        <taxon>Flavobacteriales</taxon>
        <taxon>Flavobacteriaceae</taxon>
        <taxon>Mariniflexile</taxon>
    </lineage>
</organism>
<feature type="transmembrane region" description="Helical" evidence="1">
    <location>
        <begin position="32"/>
        <end position="49"/>
    </location>
</feature>
<keyword evidence="1" id="KW-1133">Transmembrane helix</keyword>
<accession>A0ABV5FF33</accession>
<protein>
    <submittedName>
        <fullName evidence="2">DUF2809 domain-containing protein</fullName>
    </submittedName>
</protein>
<dbReference type="InterPro" id="IPR021257">
    <property type="entry name" value="DUF2809"/>
</dbReference>
<sequence>MTLKFNKTYALITLMLFTTEILIALYLKSSFIRHTFGDFLVVILIYGFFKSFVKGNSFKLGLSVLIFAYIIEFLQLAKLVTILNMQNNRFITLLLGNTFSTADLMAYTLGIMATLSLEYKYNKPNVL</sequence>